<keyword evidence="2" id="KW-1185">Reference proteome</keyword>
<comment type="caution">
    <text evidence="1">The sequence shown here is derived from an EMBL/GenBank/DDBJ whole genome shotgun (WGS) entry which is preliminary data.</text>
</comment>
<evidence type="ECO:0000313" key="1">
    <source>
        <dbReference type="EMBL" id="MBH8552102.1"/>
    </source>
</evidence>
<evidence type="ECO:0000313" key="2">
    <source>
        <dbReference type="Proteomes" id="UP000599391"/>
    </source>
</evidence>
<organism evidence="1 2">
    <name type="scientific">Atlanticothrix silvestris CENA357</name>
    <dbReference type="NCBI Taxonomy" id="1725252"/>
    <lineage>
        <taxon>Bacteria</taxon>
        <taxon>Bacillati</taxon>
        <taxon>Cyanobacteriota</taxon>
        <taxon>Cyanophyceae</taxon>
        <taxon>Nostocales</taxon>
        <taxon>Nodulariaceae</taxon>
        <taxon>Atlanticothrix</taxon>
        <taxon>Atlanticothrix silvestris</taxon>
    </lineage>
</organism>
<protein>
    <submittedName>
        <fullName evidence="1">Uncharacterized protein</fullName>
    </submittedName>
</protein>
<dbReference type="EMBL" id="JAECZB010000010">
    <property type="protein sequence ID" value="MBH8552102.1"/>
    <property type="molecule type" value="Genomic_DNA"/>
</dbReference>
<proteinExistence type="predicted"/>
<name>A0A8J7H9H9_9CYAN</name>
<dbReference type="Proteomes" id="UP000599391">
    <property type="component" value="Unassembled WGS sequence"/>
</dbReference>
<dbReference type="AlphaFoldDB" id="A0A8J7H9H9"/>
<sequence>MRHRLGLRTVLTDLMDGIEVTGTDTKLHSEIVSRNGALLIYLNPELLSLSATRYEAMIEAIADFSKRNAFFEYDCG</sequence>
<accession>A0A8J7H9H9</accession>
<dbReference type="RefSeq" id="WP_214438416.1">
    <property type="nucleotide sequence ID" value="NZ_JAECZB010000010.1"/>
</dbReference>
<gene>
    <name evidence="1" type="ORF">I8751_06905</name>
</gene>
<reference evidence="1 2" key="1">
    <citation type="journal article" date="2021" name="Int. J. Syst. Evol. Microbiol.">
        <title>Amazonocrinis nigriterrae gen. nov., sp. nov., Atlanticothrix silvestris gen. nov., sp. nov. and Dendronalium phyllosphericum gen. nov., sp. nov., nostocacean cyanobacteria from Brazilian environments.</title>
        <authorList>
            <person name="Alvarenga D.O."/>
            <person name="Andreote A.P.D."/>
            <person name="Branco L.H.Z."/>
            <person name="Delbaje E."/>
            <person name="Cruz R.B."/>
            <person name="Varani A.M."/>
            <person name="Fiore M.F."/>
        </authorList>
    </citation>
    <scope>NUCLEOTIDE SEQUENCE [LARGE SCALE GENOMIC DNA]</scope>
    <source>
        <strain evidence="1 2">CENA357</strain>
    </source>
</reference>